<dbReference type="Pfam" id="PF04168">
    <property type="entry name" value="Alpha-E"/>
    <property type="match status" value="1"/>
</dbReference>
<dbReference type="RefSeq" id="WP_386060776.1">
    <property type="nucleotide sequence ID" value="NZ_JBHTKL010000005.1"/>
</dbReference>
<feature type="domain" description="DUF403" evidence="1">
    <location>
        <begin position="1"/>
        <end position="312"/>
    </location>
</feature>
<protein>
    <submittedName>
        <fullName evidence="2">Alpha-E domain-containing protein</fullName>
    </submittedName>
</protein>
<evidence type="ECO:0000313" key="3">
    <source>
        <dbReference type="Proteomes" id="UP001596990"/>
    </source>
</evidence>
<proteinExistence type="predicted"/>
<accession>A0ABW3L4P7</accession>
<dbReference type="PANTHER" id="PTHR34595:SF7">
    <property type="entry name" value="SLL1039 PROTEIN"/>
    <property type="match status" value="1"/>
</dbReference>
<organism evidence="2 3">
    <name type="scientific">Thalassobacillus hwangdonensis</name>
    <dbReference type="NCBI Taxonomy" id="546108"/>
    <lineage>
        <taxon>Bacteria</taxon>
        <taxon>Bacillati</taxon>
        <taxon>Bacillota</taxon>
        <taxon>Bacilli</taxon>
        <taxon>Bacillales</taxon>
        <taxon>Bacillaceae</taxon>
        <taxon>Thalassobacillus</taxon>
    </lineage>
</organism>
<dbReference type="PANTHER" id="PTHR34595">
    <property type="entry name" value="BLR5612 PROTEIN"/>
    <property type="match status" value="1"/>
</dbReference>
<name>A0ABW3L4P7_9BACI</name>
<gene>
    <name evidence="2" type="ORF">ACFQ2J_12400</name>
</gene>
<dbReference type="InterPro" id="IPR051680">
    <property type="entry name" value="ATP-dep_Glu-Cys_Ligase-2"/>
</dbReference>
<dbReference type="EMBL" id="JBHTKL010000005">
    <property type="protein sequence ID" value="MFD1019978.1"/>
    <property type="molecule type" value="Genomic_DNA"/>
</dbReference>
<sequence length="321" mass="37188">MLSRVADALYWMARNLERAENNSRVLSVQLISMLEADEATMLDQDWEEIIEISASLADYHTRYGKLEATDIIQYLAFSGSNMNSVVNCMTYARENAKATRDMIPEQLWEVINGYYLDLAAVRKENATIQEVQQFLNDTNHTSMAAQGVVESTMTRGVPYTFIKIGKWMERAEKTARILNVVCEKALKENDTNKEMHFYNWLTALRMVNGHDAYIKENPPTMHSKDVLAFIISEATFPRSIKYCMDHVMEAIENLERGKVSHYSEQLFEELSSIHQTFSEMDIGELSLQELMAFLDRFQNQCLEVSRIFSETYYLIEPLEMR</sequence>
<dbReference type="InterPro" id="IPR007296">
    <property type="entry name" value="DUF403"/>
</dbReference>
<evidence type="ECO:0000259" key="1">
    <source>
        <dbReference type="Pfam" id="PF04168"/>
    </source>
</evidence>
<dbReference type="Proteomes" id="UP001596990">
    <property type="component" value="Unassembled WGS sequence"/>
</dbReference>
<comment type="caution">
    <text evidence="2">The sequence shown here is derived from an EMBL/GenBank/DDBJ whole genome shotgun (WGS) entry which is preliminary data.</text>
</comment>
<keyword evidence="3" id="KW-1185">Reference proteome</keyword>
<evidence type="ECO:0000313" key="2">
    <source>
        <dbReference type="EMBL" id="MFD1019978.1"/>
    </source>
</evidence>
<reference evidence="3" key="1">
    <citation type="journal article" date="2019" name="Int. J. Syst. Evol. Microbiol.">
        <title>The Global Catalogue of Microorganisms (GCM) 10K type strain sequencing project: providing services to taxonomists for standard genome sequencing and annotation.</title>
        <authorList>
            <consortium name="The Broad Institute Genomics Platform"/>
            <consortium name="The Broad Institute Genome Sequencing Center for Infectious Disease"/>
            <person name="Wu L."/>
            <person name="Ma J."/>
        </authorList>
    </citation>
    <scope>NUCLEOTIDE SEQUENCE [LARGE SCALE GENOMIC DNA]</scope>
    <source>
        <strain evidence="3">CCUG 56607</strain>
    </source>
</reference>